<name>A0A976BI25_9BURK</name>
<gene>
    <name evidence="1" type="ORF">CO2235_MP40154</name>
</gene>
<geneLocation type="plasmid" evidence="2">
    <name>co2235_mp</name>
</geneLocation>
<dbReference type="InterPro" id="IPR042100">
    <property type="entry name" value="Bug_dom1"/>
</dbReference>
<proteinExistence type="predicted"/>
<dbReference type="Gene3D" id="3.40.190.150">
    <property type="entry name" value="Bordetella uptake gene, domain 1"/>
    <property type="match status" value="1"/>
</dbReference>
<protein>
    <submittedName>
        <fullName evidence="1">Uncharacterized protein</fullName>
    </submittedName>
</protein>
<comment type="caution">
    <text evidence="1">The sequence shown here is derived from an EMBL/GenBank/DDBJ whole genome shotgun (WGS) entry which is preliminary data.</text>
</comment>
<reference evidence="1 2" key="1">
    <citation type="submission" date="2018-01" db="EMBL/GenBank/DDBJ databases">
        <authorList>
            <person name="Clerissi C."/>
        </authorList>
    </citation>
    <scope>NUCLEOTIDE SEQUENCE [LARGE SCALE GENOMIC DNA]</scope>
    <source>
        <strain evidence="1">Cupriavidus oxalaticus LMG 2235</strain>
        <plasmid evidence="2">co2235_mp</plasmid>
    </source>
</reference>
<organism evidence="1 2">
    <name type="scientific">Cupriavidus oxalaticus</name>
    <dbReference type="NCBI Taxonomy" id="96344"/>
    <lineage>
        <taxon>Bacteria</taxon>
        <taxon>Pseudomonadati</taxon>
        <taxon>Pseudomonadota</taxon>
        <taxon>Betaproteobacteria</taxon>
        <taxon>Burkholderiales</taxon>
        <taxon>Burkholderiaceae</taxon>
        <taxon>Cupriavidus</taxon>
    </lineage>
</organism>
<accession>A0A976BI25</accession>
<sequence>MGTWFALLAPAALPAPVQQKLEKALAEVANAPATRARMVELAGLRQRRRGAGAGREGRRLREQIAAWLQRR</sequence>
<evidence type="ECO:0000313" key="2">
    <source>
        <dbReference type="Proteomes" id="UP000256862"/>
    </source>
</evidence>
<dbReference type="EMBL" id="OGUS01000139">
    <property type="protein sequence ID" value="SPC20798.1"/>
    <property type="molecule type" value="Genomic_DNA"/>
</dbReference>
<evidence type="ECO:0000313" key="1">
    <source>
        <dbReference type="EMBL" id="SPC20798.1"/>
    </source>
</evidence>
<dbReference type="Proteomes" id="UP000256862">
    <property type="component" value="Plasmid CO2235_mp"/>
</dbReference>
<dbReference type="AlphaFoldDB" id="A0A976BI25"/>